<dbReference type="Gene3D" id="1.10.357.10">
    <property type="entry name" value="Tetracycline Repressor, domain 2"/>
    <property type="match status" value="1"/>
</dbReference>
<accession>A0A1C1Z1J6</accession>
<dbReference type="PANTHER" id="PTHR47506:SF6">
    <property type="entry name" value="HTH-TYPE TRANSCRIPTIONAL REPRESSOR NEMR"/>
    <property type="match status" value="1"/>
</dbReference>
<protein>
    <recommendedName>
        <fullName evidence="5">HTH tetR-type domain-containing protein</fullName>
    </recommendedName>
</protein>
<dbReference type="PANTHER" id="PTHR47506">
    <property type="entry name" value="TRANSCRIPTIONAL REGULATORY PROTEIN"/>
    <property type="match status" value="1"/>
</dbReference>
<dbReference type="STRING" id="1480615.AWJ14_11135"/>
<sequence>MGRRNTREILLNEGINAFMAKGYEGIGIQQILSAVGVPKGSFYNFFDSKEGFALEVLDAYGRSYSGFVAGHMAGEADPLDRLRAYFAALEDEMAEAGPAAGCLYGVLSQTSAPHSDILRDRLKSAFATWRDNLTQLLSEARERGQLRHTADVSGLADAIIDGYEGALLRMRAEGDIAPVARFRQITLEALLAAAAPQK</sequence>
<dbReference type="SUPFAM" id="SSF48498">
    <property type="entry name" value="Tetracyclin repressor-like, C-terminal domain"/>
    <property type="match status" value="1"/>
</dbReference>
<evidence type="ECO:0000256" key="3">
    <source>
        <dbReference type="ARBA" id="ARBA00023163"/>
    </source>
</evidence>
<feature type="DNA-binding region" description="H-T-H motif" evidence="4">
    <location>
        <begin position="27"/>
        <end position="46"/>
    </location>
</feature>
<keyword evidence="2 4" id="KW-0238">DNA-binding</keyword>
<dbReference type="OrthoDB" id="9811084at2"/>
<dbReference type="Pfam" id="PF00440">
    <property type="entry name" value="TetR_N"/>
    <property type="match status" value="1"/>
</dbReference>
<dbReference type="GO" id="GO:0003677">
    <property type="term" value="F:DNA binding"/>
    <property type="evidence" value="ECO:0007669"/>
    <property type="project" value="UniProtKB-UniRule"/>
</dbReference>
<evidence type="ECO:0000259" key="5">
    <source>
        <dbReference type="PROSITE" id="PS50977"/>
    </source>
</evidence>
<evidence type="ECO:0000313" key="6">
    <source>
        <dbReference type="EMBL" id="OCW59557.1"/>
    </source>
</evidence>
<dbReference type="InterPro" id="IPR036271">
    <property type="entry name" value="Tet_transcr_reg_TetR-rel_C_sf"/>
</dbReference>
<dbReference type="InterPro" id="IPR009057">
    <property type="entry name" value="Homeodomain-like_sf"/>
</dbReference>
<dbReference type="RefSeq" id="WP_066174522.1">
    <property type="nucleotide sequence ID" value="NZ_LQZT01000001.1"/>
</dbReference>
<feature type="domain" description="HTH tetR-type" evidence="5">
    <location>
        <begin position="4"/>
        <end position="64"/>
    </location>
</feature>
<comment type="caution">
    <text evidence="6">The sequence shown here is derived from an EMBL/GenBank/DDBJ whole genome shotgun (WGS) entry which is preliminary data.</text>
</comment>
<evidence type="ECO:0000256" key="2">
    <source>
        <dbReference type="ARBA" id="ARBA00023125"/>
    </source>
</evidence>
<keyword evidence="7" id="KW-1185">Reference proteome</keyword>
<keyword evidence="1" id="KW-0805">Transcription regulation</keyword>
<evidence type="ECO:0000256" key="1">
    <source>
        <dbReference type="ARBA" id="ARBA00023015"/>
    </source>
</evidence>
<name>A0A1C1Z1J6_9HYPH</name>
<organism evidence="6 7">
    <name type="scientific">Hoeflea olei</name>
    <dbReference type="NCBI Taxonomy" id="1480615"/>
    <lineage>
        <taxon>Bacteria</taxon>
        <taxon>Pseudomonadati</taxon>
        <taxon>Pseudomonadota</taxon>
        <taxon>Alphaproteobacteria</taxon>
        <taxon>Hyphomicrobiales</taxon>
        <taxon>Rhizobiaceae</taxon>
        <taxon>Hoeflea</taxon>
    </lineage>
</organism>
<dbReference type="AlphaFoldDB" id="A0A1C1Z1J6"/>
<reference evidence="6 7" key="1">
    <citation type="submission" date="2015-12" db="EMBL/GenBank/DDBJ databases">
        <authorList>
            <person name="Shamseldin A."/>
            <person name="Moawad H."/>
            <person name="Abd El-Rahim W.M."/>
            <person name="Sadowsky M.J."/>
        </authorList>
    </citation>
    <scope>NUCLEOTIDE SEQUENCE [LARGE SCALE GENOMIC DNA]</scope>
    <source>
        <strain evidence="6 7">JC234</strain>
    </source>
</reference>
<gene>
    <name evidence="6" type="ORF">AWJ14_11135</name>
</gene>
<dbReference type="SUPFAM" id="SSF46689">
    <property type="entry name" value="Homeodomain-like"/>
    <property type="match status" value="1"/>
</dbReference>
<dbReference type="Pfam" id="PF16925">
    <property type="entry name" value="TetR_C_13"/>
    <property type="match status" value="1"/>
</dbReference>
<keyword evidence="3" id="KW-0804">Transcription</keyword>
<dbReference type="EMBL" id="LQZT01000001">
    <property type="protein sequence ID" value="OCW59557.1"/>
    <property type="molecule type" value="Genomic_DNA"/>
</dbReference>
<dbReference type="PROSITE" id="PS50977">
    <property type="entry name" value="HTH_TETR_2"/>
    <property type="match status" value="1"/>
</dbReference>
<evidence type="ECO:0000313" key="7">
    <source>
        <dbReference type="Proteomes" id="UP000094795"/>
    </source>
</evidence>
<dbReference type="InterPro" id="IPR011075">
    <property type="entry name" value="TetR_C"/>
</dbReference>
<evidence type="ECO:0000256" key="4">
    <source>
        <dbReference type="PROSITE-ProRule" id="PRU00335"/>
    </source>
</evidence>
<proteinExistence type="predicted"/>
<dbReference type="Proteomes" id="UP000094795">
    <property type="component" value="Unassembled WGS sequence"/>
</dbReference>
<dbReference type="InterPro" id="IPR001647">
    <property type="entry name" value="HTH_TetR"/>
</dbReference>